<evidence type="ECO:0000313" key="3">
    <source>
        <dbReference type="Proteomes" id="UP000218172"/>
    </source>
</evidence>
<accession>A0A2A4MH85</accession>
<dbReference type="EMBL" id="NVQR01000127">
    <property type="protein sequence ID" value="PCH59240.1"/>
    <property type="molecule type" value="Genomic_DNA"/>
</dbReference>
<feature type="signal peptide" evidence="1">
    <location>
        <begin position="1"/>
        <end position="24"/>
    </location>
</feature>
<organism evidence="2 3">
    <name type="scientific">SAR86 cluster bacterium</name>
    <dbReference type="NCBI Taxonomy" id="2030880"/>
    <lineage>
        <taxon>Bacteria</taxon>
        <taxon>Pseudomonadati</taxon>
        <taxon>Pseudomonadota</taxon>
        <taxon>Gammaproteobacteria</taxon>
        <taxon>SAR86 cluster</taxon>
    </lineage>
</organism>
<name>A0A2A4MH85_9GAMM</name>
<gene>
    <name evidence="2" type="ORF">COC19_07340</name>
</gene>
<sequence length="122" mass="12492">MKITHLKKALLVIAISAISQFSLADDASSSKAIASILVNLSHFPSAEAKATLMGISHDASTSDSLKAVAKAVHDMQHQASADDKAALGEIASGDSAKALAEIVAGIMHTPSADAKTQLQAML</sequence>
<dbReference type="AlphaFoldDB" id="A0A2A4MH85"/>
<comment type="caution">
    <text evidence="2">The sequence shown here is derived from an EMBL/GenBank/DDBJ whole genome shotgun (WGS) entry which is preliminary data.</text>
</comment>
<keyword evidence="1" id="KW-0732">Signal</keyword>
<proteinExistence type="predicted"/>
<evidence type="ECO:0000313" key="2">
    <source>
        <dbReference type="EMBL" id="PCH59240.1"/>
    </source>
</evidence>
<protein>
    <submittedName>
        <fullName evidence="2">Uncharacterized protein</fullName>
    </submittedName>
</protein>
<reference evidence="3" key="1">
    <citation type="submission" date="2017-08" db="EMBL/GenBank/DDBJ databases">
        <title>A dynamic microbial community with high functional redundancy inhabits the cold, oxic subseafloor aquifer.</title>
        <authorList>
            <person name="Tully B.J."/>
            <person name="Wheat C.G."/>
            <person name="Glazer B.T."/>
            <person name="Huber J.A."/>
        </authorList>
    </citation>
    <scope>NUCLEOTIDE SEQUENCE [LARGE SCALE GENOMIC DNA]</scope>
</reference>
<dbReference type="Proteomes" id="UP000218172">
    <property type="component" value="Unassembled WGS sequence"/>
</dbReference>
<feature type="chain" id="PRO_5012359219" evidence="1">
    <location>
        <begin position="25"/>
        <end position="122"/>
    </location>
</feature>
<evidence type="ECO:0000256" key="1">
    <source>
        <dbReference type="SAM" id="SignalP"/>
    </source>
</evidence>